<keyword evidence="3" id="KW-1185">Reference proteome</keyword>
<evidence type="ECO:0000256" key="1">
    <source>
        <dbReference type="SAM" id="Phobius"/>
    </source>
</evidence>
<reference evidence="2" key="1">
    <citation type="submission" date="2022-08" db="EMBL/GenBank/DDBJ databases">
        <authorList>
            <consortium name="DOE Joint Genome Institute"/>
            <person name="Min B."/>
            <person name="Riley R."/>
            <person name="Sierra-Patev S."/>
            <person name="Naranjo-Ortiz M."/>
            <person name="Looney B."/>
            <person name="Konkel Z."/>
            <person name="Slot J.C."/>
            <person name="Sakamoto Y."/>
            <person name="Steenwyk J.L."/>
            <person name="Rokas A."/>
            <person name="Carro J."/>
            <person name="Camarero S."/>
            <person name="Ferreira P."/>
            <person name="Molpeceres G."/>
            <person name="Ruiz-Duenas F.J."/>
            <person name="Serrano A."/>
            <person name="Henrissat B."/>
            <person name="Drula E."/>
            <person name="Hughes K.W."/>
            <person name="Mata J.L."/>
            <person name="Ishikawa N.K."/>
            <person name="Vargas-Isla R."/>
            <person name="Ushijima S."/>
            <person name="Smith C.A."/>
            <person name="Ahrendt S."/>
            <person name="Andreopoulos W."/>
            <person name="He G."/>
            <person name="Labutti K."/>
            <person name="Lipzen A."/>
            <person name="Ng V."/>
            <person name="Sandor L."/>
            <person name="Barry K."/>
            <person name="Martinez A.T."/>
            <person name="Xiao Y."/>
            <person name="Gibbons J.G."/>
            <person name="Terashima K."/>
            <person name="Hibbett D.S."/>
            <person name="Grigoriev I.V."/>
        </authorList>
    </citation>
    <scope>NUCLEOTIDE SEQUENCE</scope>
    <source>
        <strain evidence="2">TFB9207</strain>
    </source>
</reference>
<keyword evidence="1" id="KW-1133">Transmembrane helix</keyword>
<comment type="caution">
    <text evidence="2">The sequence shown here is derived from an EMBL/GenBank/DDBJ whole genome shotgun (WGS) entry which is preliminary data.</text>
</comment>
<evidence type="ECO:0000313" key="3">
    <source>
        <dbReference type="Proteomes" id="UP001163846"/>
    </source>
</evidence>
<name>A0AA38UJM8_9AGAR</name>
<accession>A0AA38UJM8</accession>
<dbReference type="AlphaFoldDB" id="A0AA38UJM8"/>
<organism evidence="2 3">
    <name type="scientific">Lentinula raphanica</name>
    <dbReference type="NCBI Taxonomy" id="153919"/>
    <lineage>
        <taxon>Eukaryota</taxon>
        <taxon>Fungi</taxon>
        <taxon>Dikarya</taxon>
        <taxon>Basidiomycota</taxon>
        <taxon>Agaricomycotina</taxon>
        <taxon>Agaricomycetes</taxon>
        <taxon>Agaricomycetidae</taxon>
        <taxon>Agaricales</taxon>
        <taxon>Marasmiineae</taxon>
        <taxon>Omphalotaceae</taxon>
        <taxon>Lentinula</taxon>
    </lineage>
</organism>
<dbReference type="Proteomes" id="UP001163846">
    <property type="component" value="Unassembled WGS sequence"/>
</dbReference>
<keyword evidence="1" id="KW-0472">Membrane</keyword>
<feature type="transmembrane region" description="Helical" evidence="1">
    <location>
        <begin position="20"/>
        <end position="38"/>
    </location>
</feature>
<gene>
    <name evidence="2" type="ORF">F5878DRAFT_605147</name>
</gene>
<keyword evidence="1" id="KW-0812">Transmembrane</keyword>
<sequence>MAFRPNHQINSSKIPFHMDCLFLCFLQIVFSSVAKFAIPSVIKSFVHYMKIPLCMNRLFVCSQVVFSSVGHCLYVAFVHLRRMFLCFVYFFVLNRIVSLCPHSSQVHLS</sequence>
<evidence type="ECO:0000313" key="2">
    <source>
        <dbReference type="EMBL" id="KAJ3843346.1"/>
    </source>
</evidence>
<feature type="transmembrane region" description="Helical" evidence="1">
    <location>
        <begin position="58"/>
        <end position="77"/>
    </location>
</feature>
<protein>
    <submittedName>
        <fullName evidence="2">Uncharacterized protein</fullName>
    </submittedName>
</protein>
<dbReference type="EMBL" id="MU805978">
    <property type="protein sequence ID" value="KAJ3843346.1"/>
    <property type="molecule type" value="Genomic_DNA"/>
</dbReference>
<proteinExistence type="predicted"/>